<dbReference type="PANTHER" id="PTHR13563:SF13">
    <property type="entry name" value="TRNA METHYLTRANSFERASE 10 HOMOLOG A"/>
    <property type="match status" value="1"/>
</dbReference>
<feature type="domain" description="SAM-dependent MTase TRM10-type" evidence="7">
    <location>
        <begin position="98"/>
        <end position="182"/>
    </location>
</feature>
<feature type="region of interest" description="Disordered" evidence="6">
    <location>
        <begin position="45"/>
        <end position="69"/>
    </location>
</feature>
<keyword evidence="3" id="KW-0808">Transferase</keyword>
<reference evidence="8" key="1">
    <citation type="submission" date="2021-01" db="EMBL/GenBank/DDBJ databases">
        <authorList>
            <person name="Corre E."/>
            <person name="Pelletier E."/>
            <person name="Niang G."/>
            <person name="Scheremetjew M."/>
            <person name="Finn R."/>
            <person name="Kale V."/>
            <person name="Holt S."/>
            <person name="Cochrane G."/>
            <person name="Meng A."/>
            <person name="Brown T."/>
            <person name="Cohen L."/>
        </authorList>
    </citation>
    <scope>NUCLEOTIDE SEQUENCE</scope>
    <source>
        <strain evidence="8">NIES-2562</strain>
    </source>
</reference>
<evidence type="ECO:0000259" key="7">
    <source>
        <dbReference type="PROSITE" id="PS51675"/>
    </source>
</evidence>
<dbReference type="PANTHER" id="PTHR13563">
    <property type="entry name" value="TRNA (GUANINE-9-) METHYLTRANSFERASE"/>
    <property type="match status" value="1"/>
</dbReference>
<name>A0A7S3DJ15_9EUKA</name>
<proteinExistence type="predicted"/>
<dbReference type="GO" id="GO:0002939">
    <property type="term" value="P:tRNA N1-guanine methylation"/>
    <property type="evidence" value="ECO:0007669"/>
    <property type="project" value="TreeGrafter"/>
</dbReference>
<feature type="compositionally biased region" description="Basic and acidic residues" evidence="6">
    <location>
        <begin position="45"/>
        <end position="59"/>
    </location>
</feature>
<dbReference type="GO" id="GO:0005634">
    <property type="term" value="C:nucleus"/>
    <property type="evidence" value="ECO:0007669"/>
    <property type="project" value="TreeGrafter"/>
</dbReference>
<dbReference type="PROSITE" id="PS51675">
    <property type="entry name" value="SAM_MT_TRM10"/>
    <property type="match status" value="1"/>
</dbReference>
<protein>
    <recommendedName>
        <fullName evidence="1">tRNA (guanine(9)-N(1))-methyltransferase</fullName>
        <ecNumber evidence="1">2.1.1.221</ecNumber>
    </recommendedName>
</protein>
<keyword evidence="2" id="KW-0489">Methyltransferase</keyword>
<gene>
    <name evidence="8" type="ORF">PBIL07802_LOCUS20962</name>
</gene>
<dbReference type="Gene3D" id="3.40.1280.30">
    <property type="match status" value="1"/>
</dbReference>
<dbReference type="EC" id="2.1.1.221" evidence="1"/>
<evidence type="ECO:0000256" key="1">
    <source>
        <dbReference type="ARBA" id="ARBA00012797"/>
    </source>
</evidence>
<dbReference type="EMBL" id="HBIB01032386">
    <property type="protein sequence ID" value="CAE0258696.1"/>
    <property type="molecule type" value="Transcribed_RNA"/>
</dbReference>
<dbReference type="GO" id="GO:0008168">
    <property type="term" value="F:methyltransferase activity"/>
    <property type="evidence" value="ECO:0007669"/>
    <property type="project" value="UniProtKB-KW"/>
</dbReference>
<evidence type="ECO:0000256" key="5">
    <source>
        <dbReference type="ARBA" id="ARBA00048434"/>
    </source>
</evidence>
<accession>A0A7S3DJ15</accession>
<evidence type="ECO:0000256" key="2">
    <source>
        <dbReference type="ARBA" id="ARBA00022603"/>
    </source>
</evidence>
<dbReference type="AlphaFoldDB" id="A0A7S3DJ15"/>
<dbReference type="InterPro" id="IPR007356">
    <property type="entry name" value="tRNA_m1G_MeTrfase_euk"/>
</dbReference>
<evidence type="ECO:0000256" key="3">
    <source>
        <dbReference type="ARBA" id="ARBA00022679"/>
    </source>
</evidence>
<dbReference type="GO" id="GO:0000049">
    <property type="term" value="F:tRNA binding"/>
    <property type="evidence" value="ECO:0007669"/>
    <property type="project" value="TreeGrafter"/>
</dbReference>
<dbReference type="InterPro" id="IPR028564">
    <property type="entry name" value="MT_TRM10-typ"/>
</dbReference>
<organism evidence="8">
    <name type="scientific">Palpitomonas bilix</name>
    <dbReference type="NCBI Taxonomy" id="652834"/>
    <lineage>
        <taxon>Eukaryota</taxon>
        <taxon>Eukaryota incertae sedis</taxon>
    </lineage>
</organism>
<evidence type="ECO:0000256" key="4">
    <source>
        <dbReference type="ARBA" id="ARBA00022691"/>
    </source>
</evidence>
<dbReference type="InterPro" id="IPR038459">
    <property type="entry name" value="MT_TRM10-typ_sf"/>
</dbReference>
<evidence type="ECO:0000256" key="6">
    <source>
        <dbReference type="SAM" id="MobiDB-lite"/>
    </source>
</evidence>
<comment type="catalytic activity">
    <reaction evidence="5">
        <text>guanosine(9) in tRNA + S-adenosyl-L-methionine = N(1)-methylguanosine(9) in tRNA + S-adenosyl-L-homocysteine + H(+)</text>
        <dbReference type="Rhea" id="RHEA:43156"/>
        <dbReference type="Rhea" id="RHEA-COMP:10367"/>
        <dbReference type="Rhea" id="RHEA-COMP:10368"/>
        <dbReference type="ChEBI" id="CHEBI:15378"/>
        <dbReference type="ChEBI" id="CHEBI:57856"/>
        <dbReference type="ChEBI" id="CHEBI:59789"/>
        <dbReference type="ChEBI" id="CHEBI:73542"/>
        <dbReference type="ChEBI" id="CHEBI:74269"/>
        <dbReference type="EC" id="2.1.1.221"/>
    </reaction>
</comment>
<keyword evidence="4" id="KW-0949">S-adenosyl-L-methionine</keyword>
<sequence>MTAESAKDKAAHEAELARKLFEEGKISKNALKKKVRLARAVQAWTDKKARRKEENEKKEEKRKKKQNEFFSTLTKEEKDSWEEAMRARREKFRALQAAEKQEKEKLFKESKFHLVIDLGYETLMTDREVRSVAQQVMYSVSTNTVARPPYHLHISGLRESPNTLQRLKRISGYEKWLVRIRK</sequence>
<evidence type="ECO:0000313" key="8">
    <source>
        <dbReference type="EMBL" id="CAE0258696.1"/>
    </source>
</evidence>